<dbReference type="AlphaFoldDB" id="A0A8S3UE51"/>
<feature type="compositionally biased region" description="Basic and acidic residues" evidence="1">
    <location>
        <begin position="41"/>
        <end position="51"/>
    </location>
</feature>
<sequence length="332" mass="37566">MDEDGPKRPRVPHFNGNYDWFDETETDNNSDNDIGGEYIEEFPRLSKENKIKKSQMCKPLRPLPVAAYREQGSTFTHSSTAERLHQEKHVTSEEDEESSGNVRSYANVVSAKKEQRSSSLSPRRNQQVDYNRRAQSYERAGSKGQDDLHEKGYDEERYANKSNKYNDEEYTLVSPHDRIQESLGAIFTKKGKASTDQQTKLTKLNSFLQGILSKQVEKRVNIVPGNEQLSANGQNKENVKSLTLQQGSVRTPNINDHSVETSEIKKRHVKDVIRTDMGAAAKSSGGGIEAAKSSGGELRHRSLLKKVSLETFLTVQTVILCCSQLEKRKMQW</sequence>
<feature type="compositionally biased region" description="Basic and acidic residues" evidence="1">
    <location>
        <begin position="130"/>
        <end position="162"/>
    </location>
</feature>
<accession>A0A8S3UE51</accession>
<feature type="compositionally biased region" description="Acidic residues" evidence="1">
    <location>
        <begin position="20"/>
        <end position="30"/>
    </location>
</feature>
<evidence type="ECO:0000256" key="1">
    <source>
        <dbReference type="SAM" id="MobiDB-lite"/>
    </source>
</evidence>
<name>A0A8S3UE51_MYTED</name>
<organism evidence="2 3">
    <name type="scientific">Mytilus edulis</name>
    <name type="common">Blue mussel</name>
    <dbReference type="NCBI Taxonomy" id="6550"/>
    <lineage>
        <taxon>Eukaryota</taxon>
        <taxon>Metazoa</taxon>
        <taxon>Spiralia</taxon>
        <taxon>Lophotrochozoa</taxon>
        <taxon>Mollusca</taxon>
        <taxon>Bivalvia</taxon>
        <taxon>Autobranchia</taxon>
        <taxon>Pteriomorphia</taxon>
        <taxon>Mytilida</taxon>
        <taxon>Mytiloidea</taxon>
        <taxon>Mytilidae</taxon>
        <taxon>Mytilinae</taxon>
        <taxon>Mytilus</taxon>
    </lineage>
</organism>
<feature type="region of interest" description="Disordered" evidence="1">
    <location>
        <begin position="1"/>
        <end position="162"/>
    </location>
</feature>
<keyword evidence="3" id="KW-1185">Reference proteome</keyword>
<feature type="compositionally biased region" description="Polar residues" evidence="1">
    <location>
        <begin position="117"/>
        <end position="129"/>
    </location>
</feature>
<dbReference type="Proteomes" id="UP000683360">
    <property type="component" value="Unassembled WGS sequence"/>
</dbReference>
<protein>
    <submittedName>
        <fullName evidence="2">Uncharacterized protein</fullName>
    </submittedName>
</protein>
<comment type="caution">
    <text evidence="2">The sequence shown here is derived from an EMBL/GenBank/DDBJ whole genome shotgun (WGS) entry which is preliminary data.</text>
</comment>
<reference evidence="2" key="1">
    <citation type="submission" date="2021-03" db="EMBL/GenBank/DDBJ databases">
        <authorList>
            <person name="Bekaert M."/>
        </authorList>
    </citation>
    <scope>NUCLEOTIDE SEQUENCE</scope>
</reference>
<gene>
    <name evidence="2" type="ORF">MEDL_56189</name>
</gene>
<dbReference type="OrthoDB" id="6141637at2759"/>
<feature type="compositionally biased region" description="Basic and acidic residues" evidence="1">
    <location>
        <begin position="80"/>
        <end position="92"/>
    </location>
</feature>
<evidence type="ECO:0000313" key="3">
    <source>
        <dbReference type="Proteomes" id="UP000683360"/>
    </source>
</evidence>
<evidence type="ECO:0000313" key="2">
    <source>
        <dbReference type="EMBL" id="CAG2244104.1"/>
    </source>
</evidence>
<dbReference type="EMBL" id="CAJPWZ010002727">
    <property type="protein sequence ID" value="CAG2244104.1"/>
    <property type="molecule type" value="Genomic_DNA"/>
</dbReference>
<proteinExistence type="predicted"/>